<dbReference type="InterPro" id="IPR011008">
    <property type="entry name" value="Dimeric_a/b-barrel"/>
</dbReference>
<dbReference type="AlphaFoldDB" id="A0AAV4FA31"/>
<dbReference type="GO" id="GO:0005739">
    <property type="term" value="C:mitochondrion"/>
    <property type="evidence" value="ECO:0007669"/>
    <property type="project" value="TreeGrafter"/>
</dbReference>
<dbReference type="SUPFAM" id="SSF54909">
    <property type="entry name" value="Dimeric alpha+beta barrel"/>
    <property type="match status" value="1"/>
</dbReference>
<accession>A0AAV4FA31</accession>
<dbReference type="InterPro" id="IPR012577">
    <property type="entry name" value="NIPSNAP"/>
</dbReference>
<dbReference type="Proteomes" id="UP000762676">
    <property type="component" value="Unassembled WGS sequence"/>
</dbReference>
<proteinExistence type="inferred from homology"/>
<evidence type="ECO:0000256" key="1">
    <source>
        <dbReference type="ARBA" id="ARBA00005291"/>
    </source>
</evidence>
<evidence type="ECO:0000313" key="3">
    <source>
        <dbReference type="EMBL" id="GFR69871.1"/>
    </source>
</evidence>
<keyword evidence="4" id="KW-1185">Reference proteome</keyword>
<dbReference type="Pfam" id="PF07978">
    <property type="entry name" value="NIPSNAP"/>
    <property type="match status" value="1"/>
</dbReference>
<sequence length="148" mass="17190">MYRSKLFKPISLAWASLQTQPQNLHGTRALSSSIYELRNYQAHPKNFKALVGLFNDHIDKRTKHSKLLGFWTVEVGDNLWQLVHLWEYGSLEERRRVRNALAQDEAWASEFLIEALPRMEVMRSQLVIPAPSTKLNLDFTNNSDGNEH</sequence>
<comment type="similarity">
    <text evidence="1">Belongs to the NipSnap family.</text>
</comment>
<comment type="caution">
    <text evidence="3">The sequence shown here is derived from an EMBL/GenBank/DDBJ whole genome shotgun (WGS) entry which is preliminary data.</text>
</comment>
<reference evidence="3 4" key="1">
    <citation type="journal article" date="2021" name="Elife">
        <title>Chloroplast acquisition without the gene transfer in kleptoplastic sea slugs, Plakobranchus ocellatus.</title>
        <authorList>
            <person name="Maeda T."/>
            <person name="Takahashi S."/>
            <person name="Yoshida T."/>
            <person name="Shimamura S."/>
            <person name="Takaki Y."/>
            <person name="Nagai Y."/>
            <person name="Toyoda A."/>
            <person name="Suzuki Y."/>
            <person name="Arimoto A."/>
            <person name="Ishii H."/>
            <person name="Satoh N."/>
            <person name="Nishiyama T."/>
            <person name="Hasebe M."/>
            <person name="Maruyama T."/>
            <person name="Minagawa J."/>
            <person name="Obokata J."/>
            <person name="Shigenobu S."/>
        </authorList>
    </citation>
    <scope>NUCLEOTIDE SEQUENCE [LARGE SCALE GENOMIC DNA]</scope>
</reference>
<evidence type="ECO:0000313" key="4">
    <source>
        <dbReference type="Proteomes" id="UP000762676"/>
    </source>
</evidence>
<evidence type="ECO:0000259" key="2">
    <source>
        <dbReference type="Pfam" id="PF07978"/>
    </source>
</evidence>
<dbReference type="PANTHER" id="PTHR21017:SF19">
    <property type="entry name" value="PROTEIN NIPSNAP HOMOLOG 3B"/>
    <property type="match status" value="1"/>
</dbReference>
<name>A0AAV4FA31_9GAST</name>
<protein>
    <submittedName>
        <fullName evidence="3">NipSnap homolog 3A</fullName>
    </submittedName>
</protein>
<organism evidence="3 4">
    <name type="scientific">Elysia marginata</name>
    <dbReference type="NCBI Taxonomy" id="1093978"/>
    <lineage>
        <taxon>Eukaryota</taxon>
        <taxon>Metazoa</taxon>
        <taxon>Spiralia</taxon>
        <taxon>Lophotrochozoa</taxon>
        <taxon>Mollusca</taxon>
        <taxon>Gastropoda</taxon>
        <taxon>Heterobranchia</taxon>
        <taxon>Euthyneura</taxon>
        <taxon>Panpulmonata</taxon>
        <taxon>Sacoglossa</taxon>
        <taxon>Placobranchoidea</taxon>
        <taxon>Plakobranchidae</taxon>
        <taxon>Elysia</taxon>
    </lineage>
</organism>
<dbReference type="GO" id="GO:0000423">
    <property type="term" value="P:mitophagy"/>
    <property type="evidence" value="ECO:0007669"/>
    <property type="project" value="UniProtKB-ARBA"/>
</dbReference>
<gene>
    <name evidence="3" type="ORF">ElyMa_003769800</name>
</gene>
<dbReference type="Gene3D" id="3.30.70.100">
    <property type="match status" value="1"/>
</dbReference>
<dbReference type="InterPro" id="IPR051557">
    <property type="entry name" value="NipSnap_domain"/>
</dbReference>
<feature type="domain" description="NIPSNAP" evidence="2">
    <location>
        <begin position="35"/>
        <end position="131"/>
    </location>
</feature>
<dbReference type="PANTHER" id="PTHR21017">
    <property type="entry name" value="NIPSNAP-RELATED"/>
    <property type="match status" value="1"/>
</dbReference>
<dbReference type="EMBL" id="BMAT01007723">
    <property type="protein sequence ID" value="GFR69871.1"/>
    <property type="molecule type" value="Genomic_DNA"/>
</dbReference>